<dbReference type="Proteomes" id="UP000565468">
    <property type="component" value="Unassembled WGS sequence"/>
</dbReference>
<dbReference type="InterPro" id="IPR036291">
    <property type="entry name" value="NAD(P)-bd_dom_sf"/>
</dbReference>
<proteinExistence type="predicted"/>
<keyword evidence="4" id="KW-0520">NAD</keyword>
<evidence type="ECO:0000256" key="1">
    <source>
        <dbReference type="ARBA" id="ARBA00005010"/>
    </source>
</evidence>
<dbReference type="PANTHER" id="PTHR35330:SF1">
    <property type="entry name" value="SIROHEME BIOSYNTHESIS PROTEIN MET8"/>
    <property type="match status" value="1"/>
</dbReference>
<dbReference type="AlphaFoldDB" id="A0A848M6S4"/>
<dbReference type="RefSeq" id="WP_169504033.1">
    <property type="nucleotide sequence ID" value="NZ_JABBPN010000003.1"/>
</dbReference>
<dbReference type="Pfam" id="PF13241">
    <property type="entry name" value="NAD_binding_7"/>
    <property type="match status" value="1"/>
</dbReference>
<accession>A0A848M6S4</accession>
<comment type="caution">
    <text evidence="7">The sequence shown here is derived from an EMBL/GenBank/DDBJ whole genome shotgun (WGS) entry which is preliminary data.</text>
</comment>
<keyword evidence="5" id="KW-0627">Porphyrin biosynthesis</keyword>
<comment type="catalytic activity">
    <reaction evidence="6">
        <text>precorrin-2 + NAD(+) = sirohydrochlorin + NADH + 2 H(+)</text>
        <dbReference type="Rhea" id="RHEA:15613"/>
        <dbReference type="ChEBI" id="CHEBI:15378"/>
        <dbReference type="ChEBI" id="CHEBI:57540"/>
        <dbReference type="ChEBI" id="CHEBI:57945"/>
        <dbReference type="ChEBI" id="CHEBI:58351"/>
        <dbReference type="ChEBI" id="CHEBI:58827"/>
        <dbReference type="EC" id="1.3.1.76"/>
    </reaction>
</comment>
<gene>
    <name evidence="7" type="ORF">HII30_05770</name>
</gene>
<dbReference type="EMBL" id="JABBPN010000003">
    <property type="protein sequence ID" value="NMO95294.1"/>
    <property type="molecule type" value="Genomic_DNA"/>
</dbReference>
<evidence type="ECO:0000313" key="7">
    <source>
        <dbReference type="EMBL" id="NMO95294.1"/>
    </source>
</evidence>
<dbReference type="SUPFAM" id="SSF51735">
    <property type="entry name" value="NAD(P)-binding Rossmann-fold domains"/>
    <property type="match status" value="1"/>
</dbReference>
<dbReference type="Gene3D" id="1.10.8.610">
    <property type="entry name" value="SirC, precorrin-2 dehydrogenase, C-terminal helical domain-like"/>
    <property type="match status" value="1"/>
</dbReference>
<evidence type="ECO:0000313" key="8">
    <source>
        <dbReference type="Proteomes" id="UP000565468"/>
    </source>
</evidence>
<dbReference type="NCBIfam" id="TIGR01470">
    <property type="entry name" value="cysG_Nterm"/>
    <property type="match status" value="1"/>
</dbReference>
<dbReference type="UniPathway" id="UPA00262">
    <property type="reaction ID" value="UER00222"/>
</dbReference>
<dbReference type="Gene3D" id="3.40.50.720">
    <property type="entry name" value="NAD(P)-binding Rossmann-like Domain"/>
    <property type="match status" value="1"/>
</dbReference>
<evidence type="ECO:0000256" key="6">
    <source>
        <dbReference type="ARBA" id="ARBA00047561"/>
    </source>
</evidence>
<dbReference type="InterPro" id="IPR028161">
    <property type="entry name" value="Met8-like"/>
</dbReference>
<keyword evidence="8" id="KW-1185">Reference proteome</keyword>
<sequence length="215" mass="23959">MVRYVPVMLNCEGQRCIIFGGGSVAERKAGSLHQAGASVHIISPQLTPGLSAMAASGDVAWTSRLYREGDLQGAFLVYAATGQEDINEEIASEARRLGIMVNVAHRGESGDFISPAVLRRGRLTLAVSTADAGPLASLHVCRRLSEEFGETFDAYLEFMSQMRTIIKDKIETPSTRHRLLRKLYEQDFLRDMEQGVFTPWSMDQIDEWITYNQED</sequence>
<dbReference type="SUPFAM" id="SSF75615">
    <property type="entry name" value="Siroheme synthase middle domains-like"/>
    <property type="match status" value="1"/>
</dbReference>
<dbReference type="PANTHER" id="PTHR35330">
    <property type="entry name" value="SIROHEME BIOSYNTHESIS PROTEIN MET8"/>
    <property type="match status" value="1"/>
</dbReference>
<protein>
    <recommendedName>
        <fullName evidence="2">precorrin-2 dehydrogenase</fullName>
        <ecNumber evidence="2">1.3.1.76</ecNumber>
    </recommendedName>
</protein>
<dbReference type="InterPro" id="IPR006367">
    <property type="entry name" value="Sirohaem_synthase_N"/>
</dbReference>
<evidence type="ECO:0000256" key="4">
    <source>
        <dbReference type="ARBA" id="ARBA00023027"/>
    </source>
</evidence>
<keyword evidence="3" id="KW-0560">Oxidoreductase</keyword>
<dbReference type="GO" id="GO:0043115">
    <property type="term" value="F:precorrin-2 dehydrogenase activity"/>
    <property type="evidence" value="ECO:0007669"/>
    <property type="project" value="UniProtKB-EC"/>
</dbReference>
<dbReference type="EC" id="1.3.1.76" evidence="2"/>
<organism evidence="7 8">
    <name type="scientific">Paenibacillus lemnae</name>
    <dbReference type="NCBI Taxonomy" id="1330551"/>
    <lineage>
        <taxon>Bacteria</taxon>
        <taxon>Bacillati</taxon>
        <taxon>Bacillota</taxon>
        <taxon>Bacilli</taxon>
        <taxon>Bacillales</taxon>
        <taxon>Paenibacillaceae</taxon>
        <taxon>Paenibacillus</taxon>
    </lineage>
</organism>
<dbReference type="InterPro" id="IPR042518">
    <property type="entry name" value="SirC_C"/>
</dbReference>
<comment type="pathway">
    <text evidence="1">Porphyrin-containing compound metabolism; siroheme biosynthesis; sirohydrochlorin from precorrin-2: step 1/1.</text>
</comment>
<dbReference type="GO" id="GO:0019354">
    <property type="term" value="P:siroheme biosynthetic process"/>
    <property type="evidence" value="ECO:0007669"/>
    <property type="project" value="UniProtKB-UniPathway"/>
</dbReference>
<evidence type="ECO:0000256" key="2">
    <source>
        <dbReference type="ARBA" id="ARBA00012400"/>
    </source>
</evidence>
<evidence type="ECO:0000256" key="3">
    <source>
        <dbReference type="ARBA" id="ARBA00023002"/>
    </source>
</evidence>
<name>A0A848M6S4_PAELE</name>
<dbReference type="GO" id="GO:0004325">
    <property type="term" value="F:ferrochelatase activity"/>
    <property type="evidence" value="ECO:0007669"/>
    <property type="project" value="InterPro"/>
</dbReference>
<evidence type="ECO:0000256" key="5">
    <source>
        <dbReference type="ARBA" id="ARBA00023244"/>
    </source>
</evidence>
<reference evidence="7 8" key="1">
    <citation type="submission" date="2020-04" db="EMBL/GenBank/DDBJ databases">
        <title>Paenibacillus algicola sp. nov., a novel marine bacterium producing alginate lyase.</title>
        <authorList>
            <person name="Huang H."/>
        </authorList>
    </citation>
    <scope>NUCLEOTIDE SEQUENCE [LARGE SCALE GENOMIC DNA]</scope>
    <source>
        <strain evidence="7 8">L7-75</strain>
    </source>
</reference>